<reference evidence="1 2" key="1">
    <citation type="journal article" date="2013" name="Genome Announc.">
        <title>Draft Whole-Genome Sequence of Bacillus sonorensis Strain L12, a Source of Nonribosomal Lipopeptides.</title>
        <authorList>
            <person name="Adimpong D.B."/>
            <person name="Sorensen K.I."/>
            <person name="Nielsen D.S."/>
            <person name="Thorsen L."/>
            <person name="Rasmussen T.B."/>
            <person name="Derkx P.M."/>
            <person name="Jespersen L."/>
        </authorList>
    </citation>
    <scope>NUCLEOTIDE SEQUENCE [LARGE SCALE GENOMIC DNA]</scope>
    <source>
        <strain evidence="1 2">L12</strain>
    </source>
</reference>
<protein>
    <submittedName>
        <fullName evidence="1">Uncharacterized protein</fullName>
    </submittedName>
</protein>
<gene>
    <name evidence="1" type="ORF">BSONL12_12191</name>
</gene>
<evidence type="ECO:0000313" key="1">
    <source>
        <dbReference type="EMBL" id="EME74548.1"/>
    </source>
</evidence>
<dbReference type="Proteomes" id="UP000011907">
    <property type="component" value="Unassembled WGS sequence"/>
</dbReference>
<dbReference type="EMBL" id="AOFM01000007">
    <property type="protein sequence ID" value="EME74548.1"/>
    <property type="molecule type" value="Genomic_DNA"/>
</dbReference>
<organism evidence="1 2">
    <name type="scientific">Bacillus sonorensis L12</name>
    <dbReference type="NCBI Taxonomy" id="1274524"/>
    <lineage>
        <taxon>Bacteria</taxon>
        <taxon>Bacillati</taxon>
        <taxon>Bacillota</taxon>
        <taxon>Bacilli</taxon>
        <taxon>Bacillales</taxon>
        <taxon>Bacillaceae</taxon>
        <taxon>Bacillus</taxon>
    </lineage>
</organism>
<comment type="caution">
    <text evidence="1">The sequence shown here is derived from an EMBL/GenBank/DDBJ whole genome shotgun (WGS) entry which is preliminary data.</text>
</comment>
<dbReference type="AlphaFoldDB" id="M5P531"/>
<dbReference type="PATRIC" id="fig|1274524.3.peg.2631"/>
<name>M5P531_9BACI</name>
<sequence>MTMCSTASLTAKKHLMELLEKKYCSLSIKKVDESWDIAGKPQKPVSEAGLLASTDGLLFILIFTQVPTLCEYI</sequence>
<proteinExistence type="predicted"/>
<accession>M5P531</accession>
<evidence type="ECO:0000313" key="2">
    <source>
        <dbReference type="Proteomes" id="UP000011907"/>
    </source>
</evidence>